<evidence type="ECO:0000256" key="3">
    <source>
        <dbReference type="ARBA" id="ARBA00022485"/>
    </source>
</evidence>
<dbReference type="SUPFAM" id="SSF51905">
    <property type="entry name" value="FAD/NAD(P)-binding domain"/>
    <property type="match status" value="2"/>
</dbReference>
<dbReference type="PANTHER" id="PTHR43498:SF1">
    <property type="entry name" value="COB--COM HETERODISULFIDE REDUCTASE IRON-SULFUR SUBUNIT A"/>
    <property type="match status" value="1"/>
</dbReference>
<keyword evidence="6" id="KW-0560">Oxidoreductase</keyword>
<name>A0A9W6FWW7_9BACT</name>
<dbReference type="PRINTS" id="PR00411">
    <property type="entry name" value="PNDRDTASEI"/>
</dbReference>
<dbReference type="InterPro" id="IPR023753">
    <property type="entry name" value="FAD/NAD-binding_dom"/>
</dbReference>
<dbReference type="PROSITE" id="PS51379">
    <property type="entry name" value="4FE4S_FER_2"/>
    <property type="match status" value="2"/>
</dbReference>
<evidence type="ECO:0000313" key="11">
    <source>
        <dbReference type="Proteomes" id="UP001144372"/>
    </source>
</evidence>
<dbReference type="Pfam" id="PF00037">
    <property type="entry name" value="Fer4"/>
    <property type="match status" value="1"/>
</dbReference>
<gene>
    <name evidence="10" type="ORF">DAMNIGENAA_37880</name>
</gene>
<dbReference type="RefSeq" id="WP_281796715.1">
    <property type="nucleotide sequence ID" value="NZ_BSDR01000001.1"/>
</dbReference>
<proteinExistence type="inferred from homology"/>
<dbReference type="PANTHER" id="PTHR43498">
    <property type="entry name" value="FERREDOXIN:COB-COM HETERODISULFIDE REDUCTASE SUBUNIT A"/>
    <property type="match status" value="1"/>
</dbReference>
<comment type="cofactor">
    <cofactor evidence="1">
        <name>FAD</name>
        <dbReference type="ChEBI" id="CHEBI:57692"/>
    </cofactor>
</comment>
<evidence type="ECO:0000256" key="5">
    <source>
        <dbReference type="ARBA" id="ARBA00022827"/>
    </source>
</evidence>
<dbReference type="InterPro" id="IPR039650">
    <property type="entry name" value="HdrA-like"/>
</dbReference>
<dbReference type="EMBL" id="BSDR01000001">
    <property type="protein sequence ID" value="GLI36355.1"/>
    <property type="molecule type" value="Genomic_DNA"/>
</dbReference>
<keyword evidence="3" id="KW-0004">4Fe-4S</keyword>
<evidence type="ECO:0000256" key="2">
    <source>
        <dbReference type="ARBA" id="ARBA00006561"/>
    </source>
</evidence>
<dbReference type="Pfam" id="PF07992">
    <property type="entry name" value="Pyr_redox_2"/>
    <property type="match status" value="3"/>
</dbReference>
<dbReference type="PROSITE" id="PS00198">
    <property type="entry name" value="4FE4S_FER_1"/>
    <property type="match status" value="1"/>
</dbReference>
<dbReference type="Gene3D" id="3.30.70.20">
    <property type="match status" value="1"/>
</dbReference>
<dbReference type="Gene3D" id="3.50.50.60">
    <property type="entry name" value="FAD/NAD(P)-binding domain"/>
    <property type="match status" value="2"/>
</dbReference>
<evidence type="ECO:0000256" key="7">
    <source>
        <dbReference type="ARBA" id="ARBA00023004"/>
    </source>
</evidence>
<evidence type="ECO:0000259" key="9">
    <source>
        <dbReference type="PROSITE" id="PS51379"/>
    </source>
</evidence>
<dbReference type="AlphaFoldDB" id="A0A9W6FWW7"/>
<evidence type="ECO:0000256" key="1">
    <source>
        <dbReference type="ARBA" id="ARBA00001974"/>
    </source>
</evidence>
<keyword evidence="4" id="KW-0479">Metal-binding</keyword>
<comment type="caution">
    <text evidence="10">The sequence shown here is derived from an EMBL/GenBank/DDBJ whole genome shotgun (WGS) entry which is preliminary data.</text>
</comment>
<dbReference type="SUPFAM" id="SSF54862">
    <property type="entry name" value="4Fe-4S ferredoxins"/>
    <property type="match status" value="1"/>
</dbReference>
<sequence>MIQNEAQSSVMVIGGGIAGIQAALSLSSAGYDVQLVERAAHLGGMMPALHRIYPLCACCKLDPRIAACEQDPNISVLLDTQVLDIAGTRGDFKISVRSGPDEKDLRAGAVILAAGLETFEPSAYDTYSYGRLPNVVTSVEYEQIQKPLGPERGVLKRPSDGKVPEKVAWLQCVGSREINRCDAPYCSSVCCMHALKEAVNTKEFDEKIETCIFFMDMRTHGKGFEDYLNNAVSRGVRLVRSRVHSVAPVPGSDDLSISYADEVGELHTEVFDMVVLSVGLRPSAQALQLAEKIGIELKPDHYIRSEPFKPVSTSLPGIFVCGGVSGPHDIGQSIIQATACVSEIASFLKPKASSAGKNSPTLREEAPPRILVAYHLCSGMDASLAQRIEEYAAKLPGVSEVFHAEGDVLKRLTEKLTDADANRLVFASCTPIIHEKLLQKALGRAGLNPYLYETVDLRAIDIEKAPGQLKDRLRMGVARALLLSPAPVIEIPVVKRALVVGGGVSGMESALAIACQGYPVTLVEKQGELGGHGRHVRCTWEGADAQAYLKGLMKAITENERITVLTNSRIKANKGFAGSFVTTVLQNGKELDVAHGVTILAPGGAPVTPREYLYGQHKNVYSWQELSSKMIENPSRFEKADSAVFIQCVGSREPQMPHCSNLCCSFAVRTALDLKTKNPNMDVYILYREMRTFGQREDIYKEARQKGVLFIRYDLDNKPVVQALEGEGDRLQVTVFDPILGRPVVLKTDFVSLQTAIAPVNNNELADIFKVNLDSNGFFGESPQKLKPLDASSEGVYLAGLALYPKDTGESITQAKGAAARALEILSRDTVTVEGLVAEVKPEKCAVCCTCVRTCPFHVPRIDHERGAAYIDPGLCQGCGICVAECPAKAIVMPGCSDQMLSAAPSILLG</sequence>
<feature type="domain" description="4Fe-4S ferredoxin-type" evidence="9">
    <location>
        <begin position="867"/>
        <end position="896"/>
    </location>
</feature>
<dbReference type="GO" id="GO:0016491">
    <property type="term" value="F:oxidoreductase activity"/>
    <property type="evidence" value="ECO:0007669"/>
    <property type="project" value="UniProtKB-KW"/>
</dbReference>
<evidence type="ECO:0000313" key="10">
    <source>
        <dbReference type="EMBL" id="GLI36355.1"/>
    </source>
</evidence>
<dbReference type="InterPro" id="IPR017900">
    <property type="entry name" value="4Fe4S_Fe_S_CS"/>
</dbReference>
<evidence type="ECO:0000256" key="8">
    <source>
        <dbReference type="ARBA" id="ARBA00023014"/>
    </source>
</evidence>
<dbReference type="Gene3D" id="3.40.50.720">
    <property type="entry name" value="NAD(P)-binding Rossmann-like Domain"/>
    <property type="match status" value="1"/>
</dbReference>
<dbReference type="GO" id="GO:0051539">
    <property type="term" value="F:4 iron, 4 sulfur cluster binding"/>
    <property type="evidence" value="ECO:0007669"/>
    <property type="project" value="UniProtKB-KW"/>
</dbReference>
<dbReference type="InterPro" id="IPR017896">
    <property type="entry name" value="4Fe4S_Fe-S-bd"/>
</dbReference>
<evidence type="ECO:0000256" key="4">
    <source>
        <dbReference type="ARBA" id="ARBA00022723"/>
    </source>
</evidence>
<keyword evidence="8" id="KW-0411">Iron-sulfur</keyword>
<evidence type="ECO:0000256" key="6">
    <source>
        <dbReference type="ARBA" id="ARBA00023002"/>
    </source>
</evidence>
<keyword evidence="5" id="KW-0285">Flavoprotein</keyword>
<keyword evidence="7" id="KW-0408">Iron</keyword>
<keyword evidence="5" id="KW-0274">FAD</keyword>
<dbReference type="InterPro" id="IPR036188">
    <property type="entry name" value="FAD/NAD-bd_sf"/>
</dbReference>
<accession>A0A9W6FWW7</accession>
<reference evidence="10" key="1">
    <citation type="submission" date="2022-12" db="EMBL/GenBank/DDBJ databases">
        <title>Reference genome sequencing for broad-spectrum identification of bacterial and archaeal isolates by mass spectrometry.</title>
        <authorList>
            <person name="Sekiguchi Y."/>
            <person name="Tourlousse D.M."/>
        </authorList>
    </citation>
    <scope>NUCLEOTIDE SEQUENCE</scope>
    <source>
        <strain evidence="10">ASRB1</strain>
    </source>
</reference>
<protein>
    <recommendedName>
        <fullName evidence="9">4Fe-4S ferredoxin-type domain-containing protein</fullName>
    </recommendedName>
</protein>
<dbReference type="Proteomes" id="UP001144372">
    <property type="component" value="Unassembled WGS sequence"/>
</dbReference>
<dbReference type="GO" id="GO:0046872">
    <property type="term" value="F:metal ion binding"/>
    <property type="evidence" value="ECO:0007669"/>
    <property type="project" value="UniProtKB-KW"/>
</dbReference>
<keyword evidence="11" id="KW-1185">Reference proteome</keyword>
<organism evidence="10 11">
    <name type="scientific">Desulforhabdus amnigena</name>
    <dbReference type="NCBI Taxonomy" id="40218"/>
    <lineage>
        <taxon>Bacteria</taxon>
        <taxon>Pseudomonadati</taxon>
        <taxon>Thermodesulfobacteriota</taxon>
        <taxon>Syntrophobacteria</taxon>
        <taxon>Syntrophobacterales</taxon>
        <taxon>Syntrophobacteraceae</taxon>
        <taxon>Desulforhabdus</taxon>
    </lineage>
</organism>
<feature type="domain" description="4Fe-4S ferredoxin-type" evidence="9">
    <location>
        <begin position="836"/>
        <end position="865"/>
    </location>
</feature>
<dbReference type="PRINTS" id="PR00368">
    <property type="entry name" value="FADPNR"/>
</dbReference>
<comment type="similarity">
    <text evidence="2">Belongs to the HdrA family.</text>
</comment>